<feature type="compositionally biased region" description="Low complexity" evidence="1">
    <location>
        <begin position="136"/>
        <end position="149"/>
    </location>
</feature>
<dbReference type="OrthoDB" id="549336at2759"/>
<reference evidence="2" key="1">
    <citation type="journal article" date="2019" name="Plant J.">
        <title>Chlorella vulgaris genome assembly and annotation reveals the molecular basis for metabolic acclimation to high light conditions.</title>
        <authorList>
            <person name="Cecchin M."/>
            <person name="Marcolungo L."/>
            <person name="Rossato M."/>
            <person name="Girolomoni L."/>
            <person name="Cosentino E."/>
            <person name="Cuine S."/>
            <person name="Li-Beisson Y."/>
            <person name="Delledonne M."/>
            <person name="Ballottari M."/>
        </authorList>
    </citation>
    <scope>NUCLEOTIDE SEQUENCE</scope>
    <source>
        <strain evidence="2">211/11P</strain>
    </source>
</reference>
<evidence type="ECO:0000313" key="3">
    <source>
        <dbReference type="Proteomes" id="UP001055712"/>
    </source>
</evidence>
<proteinExistence type="predicted"/>
<accession>A0A9D4Z0J4</accession>
<reference evidence="2" key="2">
    <citation type="submission" date="2020-11" db="EMBL/GenBank/DDBJ databases">
        <authorList>
            <person name="Cecchin M."/>
            <person name="Marcolungo L."/>
            <person name="Rossato M."/>
            <person name="Girolomoni L."/>
            <person name="Cosentino E."/>
            <person name="Cuine S."/>
            <person name="Li-Beisson Y."/>
            <person name="Delledonne M."/>
            <person name="Ballottari M."/>
        </authorList>
    </citation>
    <scope>NUCLEOTIDE SEQUENCE</scope>
    <source>
        <strain evidence="2">211/11P</strain>
        <tissue evidence="2">Whole cell</tissue>
    </source>
</reference>
<feature type="region of interest" description="Disordered" evidence="1">
    <location>
        <begin position="578"/>
        <end position="625"/>
    </location>
</feature>
<sequence>MAAHPHPHRPHATHHKYKRQRLAAVLVAVVTFLLWCGRTRPSEAGPQGGDYEPKERVAAHQATQQPQLAIGKVSEETDSAGLDWEAVDSELPAGLVADDDTEGNANSSGGSAKDSVADLAADLASDEVLAELGEGMKGQRQGQEQQQQRAGGGDQGDHQQHVGKPQGMLRPHRQLRCAVVNNRGWHLDVAGGFAWAFQAAGCNVTLYLPDRNIFGIKAVMDSWFTGDHRPVANLLTETAEFDVYAIATFPETHTSALDALMNMKLPGRSMQRRLSQRFLAVVHNADRLMIKAKPARWARFGAMQHVPRDIVQQPDRWPAWQPRRLQLFTLAPFTAQYLAELLQQWSLSSKGPAGIANIAWMPPLAPWLPSFAEGQSAATPGGLGGDISDADGDIFSGSNAHGHLCIQGILDPMRRDYAAAFDALSHPAVLAQLRRHNESLLLLGHVSTLRPTAIVPPHLEPYVRTLSGLPYMEFYDTLARCRAILPAFSSAQYLVSKSSSTTATAINVATPLVAESRIRAAFTFLSPDTLFDYNAPGGEAAPDIPATAKKDAHLYTWMDASVMLAGGGLAPEEVWTAEDEARQQQQRRQMSEGEDGAGDRDAAEVEPGSLGVDPDGPSSGEEADGTAADASLMQLRHLGQGDGEEGAGRQVQAGDAGSSGLLGGQALAKKELDDGTEPELQLGREVAPDGQLGEPEHAAATALPEPGSYAHALLQLFEPGASSAAHAATRKLKAQLMQRNKEVAAQFLAETVQLMAAVDAKFRAEDGAESAWQ</sequence>
<feature type="region of interest" description="Disordered" evidence="1">
    <location>
        <begin position="639"/>
        <end position="697"/>
    </location>
</feature>
<keyword evidence="3" id="KW-1185">Reference proteome</keyword>
<evidence type="ECO:0000313" key="2">
    <source>
        <dbReference type="EMBL" id="KAI3436186.1"/>
    </source>
</evidence>
<protein>
    <submittedName>
        <fullName evidence="2">Uncharacterized protein</fullName>
    </submittedName>
</protein>
<feature type="region of interest" description="Disordered" evidence="1">
    <location>
        <begin position="136"/>
        <end position="169"/>
    </location>
</feature>
<organism evidence="2 3">
    <name type="scientific">Chlorella vulgaris</name>
    <name type="common">Green alga</name>
    <dbReference type="NCBI Taxonomy" id="3077"/>
    <lineage>
        <taxon>Eukaryota</taxon>
        <taxon>Viridiplantae</taxon>
        <taxon>Chlorophyta</taxon>
        <taxon>core chlorophytes</taxon>
        <taxon>Trebouxiophyceae</taxon>
        <taxon>Chlorellales</taxon>
        <taxon>Chlorellaceae</taxon>
        <taxon>Chlorella clade</taxon>
        <taxon>Chlorella</taxon>
    </lineage>
</organism>
<feature type="region of interest" description="Disordered" evidence="1">
    <location>
        <begin position="41"/>
        <end position="71"/>
    </location>
</feature>
<evidence type="ECO:0000256" key="1">
    <source>
        <dbReference type="SAM" id="MobiDB-lite"/>
    </source>
</evidence>
<feature type="compositionally biased region" description="Low complexity" evidence="1">
    <location>
        <begin position="652"/>
        <end position="667"/>
    </location>
</feature>
<name>A0A9D4Z0J4_CHLVU</name>
<dbReference type="Proteomes" id="UP001055712">
    <property type="component" value="Unassembled WGS sequence"/>
</dbReference>
<gene>
    <name evidence="2" type="ORF">D9Q98_002241</name>
</gene>
<comment type="caution">
    <text evidence="2">The sequence shown here is derived from an EMBL/GenBank/DDBJ whole genome shotgun (WGS) entry which is preliminary data.</text>
</comment>
<dbReference type="AlphaFoldDB" id="A0A9D4Z0J4"/>
<dbReference type="EMBL" id="SIDB01000002">
    <property type="protein sequence ID" value="KAI3436186.1"/>
    <property type="molecule type" value="Genomic_DNA"/>
</dbReference>